<dbReference type="PANTHER" id="PTHR47816:SF4">
    <property type="entry name" value="RIBOSOMAL RNA SMALL SUBUNIT METHYLTRANSFERASE C"/>
    <property type="match status" value="1"/>
</dbReference>
<name>A0A508A4G6_9ACTO</name>
<dbReference type="GO" id="GO:0032259">
    <property type="term" value="P:methylation"/>
    <property type="evidence" value="ECO:0007669"/>
    <property type="project" value="UniProtKB-KW"/>
</dbReference>
<reference evidence="4 5" key="1">
    <citation type="submission" date="2019-06" db="EMBL/GenBank/DDBJ databases">
        <title>Draft genome sequence of Actinomyces johnsonii CCUG 34287T.</title>
        <authorList>
            <person name="Salva-Serra F."/>
            <person name="Cardew S."/>
            <person name="Moore E."/>
        </authorList>
    </citation>
    <scope>NUCLEOTIDE SEQUENCE [LARGE SCALE GENOMIC DNA]</scope>
    <source>
        <strain evidence="4 5">CCUG 34287</strain>
    </source>
</reference>
<dbReference type="CDD" id="cd02440">
    <property type="entry name" value="AdoMet_MTases"/>
    <property type="match status" value="1"/>
</dbReference>
<dbReference type="AlphaFoldDB" id="A0A508A4G6"/>
<evidence type="ECO:0000256" key="2">
    <source>
        <dbReference type="ARBA" id="ARBA00022679"/>
    </source>
</evidence>
<evidence type="ECO:0000256" key="1">
    <source>
        <dbReference type="ARBA" id="ARBA00022603"/>
    </source>
</evidence>
<evidence type="ECO:0000259" key="3">
    <source>
        <dbReference type="Pfam" id="PF05175"/>
    </source>
</evidence>
<sequence>MGVSEHYFTASPAVEAEERTHRFAIRGVEHTVVTASGVFSADRLDKGTQVLLDRVPDPPQTGTLLDLGCGWGPIALALADAAPGATVLATDVNERSLTLTARNAEAAGLGNVRTRPAEELLAELRQTSTPVDLIWSNPPVRIGKGALHDLLLAWLPLLSDDGEAWLVVLKNLGADSLATWLTDQGWDVSRQASSKGFRVLRVRRRQDGSTGG</sequence>
<dbReference type="Pfam" id="PF05175">
    <property type="entry name" value="MTS"/>
    <property type="match status" value="1"/>
</dbReference>
<proteinExistence type="predicted"/>
<dbReference type="SUPFAM" id="SSF53335">
    <property type="entry name" value="S-adenosyl-L-methionine-dependent methyltransferases"/>
    <property type="match status" value="1"/>
</dbReference>
<feature type="domain" description="Methyltransferase small" evidence="3">
    <location>
        <begin position="30"/>
        <end position="200"/>
    </location>
</feature>
<keyword evidence="2 4" id="KW-0808">Transferase</keyword>
<comment type="caution">
    <text evidence="4">The sequence shown here is derived from an EMBL/GenBank/DDBJ whole genome shotgun (WGS) entry which is preliminary data.</text>
</comment>
<gene>
    <name evidence="4" type="ORF">FK256_04980</name>
</gene>
<dbReference type="InterPro" id="IPR007848">
    <property type="entry name" value="Small_mtfrase_dom"/>
</dbReference>
<dbReference type="InterPro" id="IPR046977">
    <property type="entry name" value="RsmC/RlmG"/>
</dbReference>
<evidence type="ECO:0000313" key="5">
    <source>
        <dbReference type="Proteomes" id="UP000319010"/>
    </source>
</evidence>
<dbReference type="GO" id="GO:0008757">
    <property type="term" value="F:S-adenosylmethionine-dependent methyltransferase activity"/>
    <property type="evidence" value="ECO:0007669"/>
    <property type="project" value="InterPro"/>
</dbReference>
<dbReference type="PANTHER" id="PTHR47816">
    <property type="entry name" value="RIBOSOMAL RNA SMALL SUBUNIT METHYLTRANSFERASE C"/>
    <property type="match status" value="1"/>
</dbReference>
<dbReference type="Gene3D" id="3.40.50.150">
    <property type="entry name" value="Vaccinia Virus protein VP39"/>
    <property type="match status" value="1"/>
</dbReference>
<evidence type="ECO:0000313" key="4">
    <source>
        <dbReference type="EMBL" id="TQD43663.1"/>
    </source>
</evidence>
<dbReference type="Proteomes" id="UP000319010">
    <property type="component" value="Unassembled WGS sequence"/>
</dbReference>
<organism evidence="4 5">
    <name type="scientific">Actinomyces johnsonii</name>
    <dbReference type="NCBI Taxonomy" id="544581"/>
    <lineage>
        <taxon>Bacteria</taxon>
        <taxon>Bacillati</taxon>
        <taxon>Actinomycetota</taxon>
        <taxon>Actinomycetes</taxon>
        <taxon>Actinomycetales</taxon>
        <taxon>Actinomycetaceae</taxon>
        <taxon>Actinomyces</taxon>
    </lineage>
</organism>
<dbReference type="EMBL" id="VICB01000005">
    <property type="protein sequence ID" value="TQD43663.1"/>
    <property type="molecule type" value="Genomic_DNA"/>
</dbReference>
<keyword evidence="1 4" id="KW-0489">Methyltransferase</keyword>
<protein>
    <submittedName>
        <fullName evidence="4">Methyltransferase</fullName>
    </submittedName>
</protein>
<dbReference type="InterPro" id="IPR029063">
    <property type="entry name" value="SAM-dependent_MTases_sf"/>
</dbReference>
<accession>A0A508A4G6</accession>